<evidence type="ECO:0000313" key="2">
    <source>
        <dbReference type="EMBL" id="KAF2206262.1"/>
    </source>
</evidence>
<proteinExistence type="inferred from homology"/>
<reference evidence="2" key="1">
    <citation type="journal article" date="2020" name="Stud. Mycol.">
        <title>101 Dothideomycetes genomes: a test case for predicting lifestyles and emergence of pathogens.</title>
        <authorList>
            <person name="Haridas S."/>
            <person name="Albert R."/>
            <person name="Binder M."/>
            <person name="Bloem J."/>
            <person name="Labutti K."/>
            <person name="Salamov A."/>
            <person name="Andreopoulos B."/>
            <person name="Baker S."/>
            <person name="Barry K."/>
            <person name="Bills G."/>
            <person name="Bluhm B."/>
            <person name="Cannon C."/>
            <person name="Castanera R."/>
            <person name="Culley D."/>
            <person name="Daum C."/>
            <person name="Ezra D."/>
            <person name="Gonzalez J."/>
            <person name="Henrissat B."/>
            <person name="Kuo A."/>
            <person name="Liang C."/>
            <person name="Lipzen A."/>
            <person name="Lutzoni F."/>
            <person name="Magnuson J."/>
            <person name="Mondo S."/>
            <person name="Nolan M."/>
            <person name="Ohm R."/>
            <person name="Pangilinan J."/>
            <person name="Park H.-J."/>
            <person name="Ramirez L."/>
            <person name="Alfaro M."/>
            <person name="Sun H."/>
            <person name="Tritt A."/>
            <person name="Yoshinaga Y."/>
            <person name="Zwiers L.-H."/>
            <person name="Turgeon B."/>
            <person name="Goodwin S."/>
            <person name="Spatafora J."/>
            <person name="Crous P."/>
            <person name="Grigoriev I."/>
        </authorList>
    </citation>
    <scope>NUCLEOTIDE SEQUENCE</scope>
    <source>
        <strain evidence="2">SCOH1-5</strain>
    </source>
</reference>
<sequence>SNIYEQSPSSAVDDAWNALSTARYTLLTKDEINKMHKSVEAAVEWPDGPGEYLMEFHAYHLLHCLDVLRRNSYHNFPHYYDAELLNPIHWTHWTHCLEIIRQELVCMPSMQLSRMVWQEGKRAPSPEFRTNRMCMQWDDFDAMARAREVPREVSAFSA</sequence>
<accession>A0A6A6EXT2</accession>
<evidence type="ECO:0000256" key="1">
    <source>
        <dbReference type="ARBA" id="ARBA00035112"/>
    </source>
</evidence>
<dbReference type="EMBL" id="ML992728">
    <property type="protein sequence ID" value="KAF2206262.1"/>
    <property type="molecule type" value="Genomic_DNA"/>
</dbReference>
<keyword evidence="3" id="KW-1185">Reference proteome</keyword>
<dbReference type="Pfam" id="PF11807">
    <property type="entry name" value="UstYa"/>
    <property type="match status" value="1"/>
</dbReference>
<dbReference type="PANTHER" id="PTHR33365">
    <property type="entry name" value="YALI0B05434P"/>
    <property type="match status" value="1"/>
</dbReference>
<comment type="similarity">
    <text evidence="1">Belongs to the ustYa family.</text>
</comment>
<dbReference type="AlphaFoldDB" id="A0A6A6EXT2"/>
<evidence type="ECO:0000313" key="3">
    <source>
        <dbReference type="Proteomes" id="UP000799539"/>
    </source>
</evidence>
<organism evidence="2 3">
    <name type="scientific">Cercospora zeae-maydis SCOH1-5</name>
    <dbReference type="NCBI Taxonomy" id="717836"/>
    <lineage>
        <taxon>Eukaryota</taxon>
        <taxon>Fungi</taxon>
        <taxon>Dikarya</taxon>
        <taxon>Ascomycota</taxon>
        <taxon>Pezizomycotina</taxon>
        <taxon>Dothideomycetes</taxon>
        <taxon>Dothideomycetidae</taxon>
        <taxon>Mycosphaerellales</taxon>
        <taxon>Mycosphaerellaceae</taxon>
        <taxon>Cercospora</taxon>
    </lineage>
</organism>
<dbReference type="Proteomes" id="UP000799539">
    <property type="component" value="Unassembled WGS sequence"/>
</dbReference>
<dbReference type="GO" id="GO:0043386">
    <property type="term" value="P:mycotoxin biosynthetic process"/>
    <property type="evidence" value="ECO:0007669"/>
    <property type="project" value="InterPro"/>
</dbReference>
<protein>
    <submittedName>
        <fullName evidence="2">Uncharacterized protein</fullName>
    </submittedName>
</protein>
<name>A0A6A6EXT2_9PEZI</name>
<dbReference type="OrthoDB" id="3687641at2759"/>
<feature type="non-terminal residue" evidence="2">
    <location>
        <position position="1"/>
    </location>
</feature>
<dbReference type="PANTHER" id="PTHR33365:SF14">
    <property type="entry name" value="TAT PATHWAY SIGNAL SEQUENCE"/>
    <property type="match status" value="1"/>
</dbReference>
<dbReference type="InterPro" id="IPR021765">
    <property type="entry name" value="UstYa-like"/>
</dbReference>
<gene>
    <name evidence="2" type="ORF">CERZMDRAFT_53509</name>
</gene>